<sequence length="304" mass="33658">MTDSQQPRTLRLLSWNLWYGGEKMHEGADRQAELLAAERPDVVCLQECWGDAAARLGRRLGLSVAQQDFDNAILSRWPVQLLSTDTAPYATAAVVWTPEAPVLVWSVHLEHTDYGPYRADELPRGAEAVFAQEGERLRDEQAEKILEVTAERLAELPEGTAVVVAGDFNVPSPQDWNGGMRPAAQWPATARMLEAGFVDAFRSVHPDPVLSPGLTWSQIHTLSDEPRDRIDFVFVNGFEVRAAEHLGGAADDHDALQDAGFREYGGTARHIPEHEENSFASDHLAVQVQLVQGQLVQGQLRLRS</sequence>
<comment type="caution">
    <text evidence="2">The sequence shown here is derived from an EMBL/GenBank/DDBJ whole genome shotgun (WGS) entry which is preliminary data.</text>
</comment>
<dbReference type="Gene3D" id="3.60.10.10">
    <property type="entry name" value="Endonuclease/exonuclease/phosphatase"/>
    <property type="match status" value="1"/>
</dbReference>
<gene>
    <name evidence="2" type="ORF">RIL96_11345</name>
</gene>
<feature type="domain" description="Endonuclease/exonuclease/phosphatase" evidence="1">
    <location>
        <begin position="13"/>
        <end position="283"/>
    </location>
</feature>
<evidence type="ECO:0000313" key="2">
    <source>
        <dbReference type="EMBL" id="MDR8020159.1"/>
    </source>
</evidence>
<dbReference type="Proteomes" id="UP001251870">
    <property type="component" value="Unassembled WGS sequence"/>
</dbReference>
<dbReference type="InterPro" id="IPR036691">
    <property type="entry name" value="Endo/exonu/phosph_ase_sf"/>
</dbReference>
<proteinExistence type="predicted"/>
<dbReference type="InterPro" id="IPR005135">
    <property type="entry name" value="Endo/exonuclease/phosphatase"/>
</dbReference>
<reference evidence="2 3" key="1">
    <citation type="submission" date="2023-09" db="EMBL/GenBank/DDBJ databases">
        <title>Description of three actinobacteria isolated from air of manufacturing shop in a pharmaceutical factory.</title>
        <authorList>
            <person name="Zhang D.-F."/>
        </authorList>
    </citation>
    <scope>NUCLEOTIDE SEQUENCE [LARGE SCALE GENOMIC DNA]</scope>
    <source>
        <strain evidence="2 3">LY-0111</strain>
    </source>
</reference>
<keyword evidence="2" id="KW-0255">Endonuclease</keyword>
<organism evidence="2 3">
    <name type="scientific">Nesterenkonia aerolata</name>
    <dbReference type="NCBI Taxonomy" id="3074079"/>
    <lineage>
        <taxon>Bacteria</taxon>
        <taxon>Bacillati</taxon>
        <taxon>Actinomycetota</taxon>
        <taxon>Actinomycetes</taxon>
        <taxon>Micrococcales</taxon>
        <taxon>Micrococcaceae</taxon>
        <taxon>Nesterenkonia</taxon>
    </lineage>
</organism>
<dbReference type="GO" id="GO:0004519">
    <property type="term" value="F:endonuclease activity"/>
    <property type="evidence" value="ECO:0007669"/>
    <property type="project" value="UniProtKB-KW"/>
</dbReference>
<name>A0ABU2DUI2_9MICC</name>
<evidence type="ECO:0000313" key="3">
    <source>
        <dbReference type="Proteomes" id="UP001251870"/>
    </source>
</evidence>
<accession>A0ABU2DUI2</accession>
<dbReference type="PANTHER" id="PTHR41349:SF1">
    <property type="entry name" value="PROTEIN CBG08683"/>
    <property type="match status" value="1"/>
</dbReference>
<dbReference type="RefSeq" id="WP_310549139.1">
    <property type="nucleotide sequence ID" value="NZ_JAVKGR010000017.1"/>
</dbReference>
<evidence type="ECO:0000259" key="1">
    <source>
        <dbReference type="Pfam" id="PF03372"/>
    </source>
</evidence>
<dbReference type="Pfam" id="PF03372">
    <property type="entry name" value="Exo_endo_phos"/>
    <property type="match status" value="1"/>
</dbReference>
<keyword evidence="3" id="KW-1185">Reference proteome</keyword>
<keyword evidence="2" id="KW-0378">Hydrolase</keyword>
<dbReference type="EMBL" id="JAVKGR010000017">
    <property type="protein sequence ID" value="MDR8020159.1"/>
    <property type="molecule type" value="Genomic_DNA"/>
</dbReference>
<dbReference type="PANTHER" id="PTHR41349">
    <property type="match status" value="1"/>
</dbReference>
<dbReference type="SUPFAM" id="SSF56219">
    <property type="entry name" value="DNase I-like"/>
    <property type="match status" value="1"/>
</dbReference>
<protein>
    <submittedName>
        <fullName evidence="2">Endonuclease/exonuclease/phosphatase family protein</fullName>
    </submittedName>
</protein>
<keyword evidence="2" id="KW-0540">Nuclease</keyword>